<dbReference type="EMBL" id="JAJSOF020000001">
    <property type="protein sequence ID" value="KAJ4451649.1"/>
    <property type="molecule type" value="Genomic_DNA"/>
</dbReference>
<evidence type="ECO:0000313" key="2">
    <source>
        <dbReference type="EMBL" id="KAJ4451649.1"/>
    </source>
</evidence>
<sequence>MIMSRDQNIVRNGNIQIGNLSFEEDVSKFRPRDGFRNAISISCNFIKAVVIYISSCLQMGKQKLWSKEDIIEAVKPVREKKMGYKLVSNRHQPTQVTERQETEPETSNSVISPEDIRKVPVIEPSFSNRRGTALLYECVEWLTSNTEQTYFVPCKEDLSYMCYRIHSKHSHQAKEHLKHSIMTSAISDSKSKCEYCDLKIYSASIEHAQNIDLSFQMINHVFLDVQFLQYGVILYLLKARQVQTAALMQFFCLAVNAQGSPSYVK</sequence>
<keyword evidence="3" id="KW-1185">Reference proteome</keyword>
<evidence type="ECO:0000313" key="3">
    <source>
        <dbReference type="Proteomes" id="UP001148838"/>
    </source>
</evidence>
<dbReference type="Proteomes" id="UP001148838">
    <property type="component" value="Unassembled WGS sequence"/>
</dbReference>
<reference evidence="2 3" key="1">
    <citation type="journal article" date="2022" name="Allergy">
        <title>Genome assembly and annotation of Periplaneta americana reveal a comprehensive cockroach allergen profile.</title>
        <authorList>
            <person name="Wang L."/>
            <person name="Xiong Q."/>
            <person name="Saelim N."/>
            <person name="Wang L."/>
            <person name="Nong W."/>
            <person name="Wan A.T."/>
            <person name="Shi M."/>
            <person name="Liu X."/>
            <person name="Cao Q."/>
            <person name="Hui J.H.L."/>
            <person name="Sookrung N."/>
            <person name="Leung T.F."/>
            <person name="Tungtrongchitr A."/>
            <person name="Tsui S.K.W."/>
        </authorList>
    </citation>
    <scope>NUCLEOTIDE SEQUENCE [LARGE SCALE GENOMIC DNA]</scope>
    <source>
        <strain evidence="2">PWHHKU_190912</strain>
    </source>
</reference>
<organism evidence="2 3">
    <name type="scientific">Periplaneta americana</name>
    <name type="common">American cockroach</name>
    <name type="synonym">Blatta americana</name>
    <dbReference type="NCBI Taxonomy" id="6978"/>
    <lineage>
        <taxon>Eukaryota</taxon>
        <taxon>Metazoa</taxon>
        <taxon>Ecdysozoa</taxon>
        <taxon>Arthropoda</taxon>
        <taxon>Hexapoda</taxon>
        <taxon>Insecta</taxon>
        <taxon>Pterygota</taxon>
        <taxon>Neoptera</taxon>
        <taxon>Polyneoptera</taxon>
        <taxon>Dictyoptera</taxon>
        <taxon>Blattodea</taxon>
        <taxon>Blattoidea</taxon>
        <taxon>Blattidae</taxon>
        <taxon>Blattinae</taxon>
        <taxon>Periplaneta</taxon>
    </lineage>
</organism>
<name>A0ABQ8TY51_PERAM</name>
<accession>A0ABQ8TY51</accession>
<proteinExistence type="predicted"/>
<gene>
    <name evidence="2" type="ORF">ANN_03118</name>
</gene>
<protein>
    <submittedName>
        <fullName evidence="2">Uncharacterized protein</fullName>
    </submittedName>
</protein>
<evidence type="ECO:0000256" key="1">
    <source>
        <dbReference type="SAM" id="MobiDB-lite"/>
    </source>
</evidence>
<comment type="caution">
    <text evidence="2">The sequence shown here is derived from an EMBL/GenBank/DDBJ whole genome shotgun (WGS) entry which is preliminary data.</text>
</comment>
<feature type="region of interest" description="Disordered" evidence="1">
    <location>
        <begin position="88"/>
        <end position="110"/>
    </location>
</feature>